<proteinExistence type="predicted"/>
<sequence length="258" mass="29001">MAEQWRSTPTRVGSIEMTSLVTQIEYALDILDGATITYLEKERPTITREHFVQGHMLRVAADGSFIMIFYRGYITEVSLPCMRLGLYAIKRLTHSLEEGRPPRPEWRELARHSVSGAGPTTRARTRRMRETVGPSRPQPPPPETSATEASHGAYSGGWHVGSYGLGYTKGAYQGGPSHQQFSRMQSARFPPNYYESISHVVETVDDTNTRVGRIETTLNENTKMMNDFFGSLGHVRVIDQVWGRGPHRTMKLASCIIT</sequence>
<accession>A0A2T8ILV5</accession>
<feature type="compositionally biased region" description="Basic and acidic residues" evidence="1">
    <location>
        <begin position="97"/>
        <end position="111"/>
    </location>
</feature>
<reference evidence="2" key="1">
    <citation type="submission" date="2018-04" db="EMBL/GenBank/DDBJ databases">
        <title>WGS assembly of Panicum hallii.</title>
        <authorList>
            <person name="Lovell J."/>
            <person name="Jenkins J."/>
            <person name="Lowry D."/>
            <person name="Mamidi S."/>
            <person name="Sreedasyam A."/>
            <person name="Weng X."/>
            <person name="Barry K."/>
            <person name="Bonette J."/>
            <person name="Campitelli B."/>
            <person name="Daum C."/>
            <person name="Gordon S."/>
            <person name="Gould B."/>
            <person name="Lipzen A."/>
            <person name="Macqueen A."/>
            <person name="Palacio-Mejia J."/>
            <person name="Plott C."/>
            <person name="Shakirov E."/>
            <person name="Shu S."/>
            <person name="Yoshinaga Y."/>
            <person name="Zane M."/>
            <person name="Rokhsar D."/>
            <person name="Grimwood J."/>
            <person name="Schmutz J."/>
            <person name="Juenger T."/>
        </authorList>
    </citation>
    <scope>NUCLEOTIDE SEQUENCE [LARGE SCALE GENOMIC DNA]</scope>
    <source>
        <strain evidence="2">FIL2</strain>
    </source>
</reference>
<feature type="region of interest" description="Disordered" evidence="1">
    <location>
        <begin position="97"/>
        <end position="151"/>
    </location>
</feature>
<dbReference type="Proteomes" id="UP000243499">
    <property type="component" value="Chromosome 5"/>
</dbReference>
<dbReference type="EMBL" id="CM008050">
    <property type="protein sequence ID" value="PVH38658.1"/>
    <property type="molecule type" value="Genomic_DNA"/>
</dbReference>
<gene>
    <name evidence="2" type="ORF">PAHAL_5G318500</name>
</gene>
<organism evidence="2">
    <name type="scientific">Panicum hallii</name>
    <dbReference type="NCBI Taxonomy" id="206008"/>
    <lineage>
        <taxon>Eukaryota</taxon>
        <taxon>Viridiplantae</taxon>
        <taxon>Streptophyta</taxon>
        <taxon>Embryophyta</taxon>
        <taxon>Tracheophyta</taxon>
        <taxon>Spermatophyta</taxon>
        <taxon>Magnoliopsida</taxon>
        <taxon>Liliopsida</taxon>
        <taxon>Poales</taxon>
        <taxon>Poaceae</taxon>
        <taxon>PACMAD clade</taxon>
        <taxon>Panicoideae</taxon>
        <taxon>Panicodae</taxon>
        <taxon>Paniceae</taxon>
        <taxon>Panicinae</taxon>
        <taxon>Panicum</taxon>
        <taxon>Panicum sect. Panicum</taxon>
    </lineage>
</organism>
<evidence type="ECO:0000313" key="2">
    <source>
        <dbReference type="EMBL" id="PVH38658.1"/>
    </source>
</evidence>
<dbReference type="AlphaFoldDB" id="A0A2T8ILV5"/>
<protein>
    <submittedName>
        <fullName evidence="2">Uncharacterized protein</fullName>
    </submittedName>
</protein>
<evidence type="ECO:0000256" key="1">
    <source>
        <dbReference type="SAM" id="MobiDB-lite"/>
    </source>
</evidence>
<dbReference type="Gramene" id="PVH38658">
    <property type="protein sequence ID" value="PVH38658"/>
    <property type="gene ID" value="PAHAL_5G318500"/>
</dbReference>
<name>A0A2T8ILV5_9POAL</name>